<dbReference type="GO" id="GO:0005634">
    <property type="term" value="C:nucleus"/>
    <property type="evidence" value="ECO:0007669"/>
    <property type="project" value="TreeGrafter"/>
</dbReference>
<evidence type="ECO:0000313" key="4">
    <source>
        <dbReference type="Proteomes" id="UP000030690"/>
    </source>
</evidence>
<dbReference type="GO" id="GO:0006325">
    <property type="term" value="P:chromatin organization"/>
    <property type="evidence" value="ECO:0007669"/>
    <property type="project" value="InterPro"/>
</dbReference>
<evidence type="ECO:0000313" key="3">
    <source>
        <dbReference type="EMBL" id="ETW20752.1"/>
    </source>
</evidence>
<dbReference type="PANTHER" id="PTHR13468:SF1">
    <property type="entry name" value="PROTEIN DEK"/>
    <property type="match status" value="1"/>
</dbReference>
<sequence>MFYVPQNISNISNRINKYKINYLTTCRSYNKIFCLIHKSISSSKRNINNIRTVDTFTDKQIYDEHVKLLKCVLRLEKDFLFILKSKKNKECVINSNNIYYNNNNNNNNIINYDHSTKYNGDNGDDDDDDAAIEKCSPPLLNTNEKNIKKNKILLYNKIKKLIDKKCNNIMSILLNKSYFTVLLSCVNIIRNKDIFNIYLFKCLYLNNQWIHILNYNMVVSLFLNVSTLYCEEEKINKYRNTYHKRHPYHILIYNFLCIENICNVYKNILQVIIPLLIICDKKLDSTLSFNNLIKIIIMFFKIHRRNALLVTHSNIEELIIHKRISFLIYKMNRGNNNIQHDDINNETNDVKNNIYGRKKKNKNIYGNNNNNNKHMNKSISTNILNKYIKNEHIVTKHVIRTDEKKKELFFCTFVNMTTLLYEIILFYKNISTNNIKINYEYIDDTWNNIITNIIIYIKNNIPMERIKKETHLQSIISLLYSLTVLNYSKLYENIFYIFERSVDIIHDLFKHNMRKINIMTFDELKNDLNVSFVNMCNDDNNNNDDDNNGDDDNNNNDDNNGDDNNDDNNVIKYKHSNVEPKKYNKVKYNMYNTFHRNIKFKYKQNIVHNYLNKIDPLLYNNFLFVYVPDLLYSQDNCTDMFTLDELTKLLYALSYYQKEIEKQKKNNKRKIYHIKDIIISLLPYVNTIVERQIFKLLVNKNNNICSKIKNIETCNLNIYNNVDPVVYKNKLAVGKMEKNNYDKNTCSILSSYKNYLNICNDNTYVAHSSIYCIEKNLSHLLNIYYQHKIVDIKMFYILTFLLAMPKKKYIDLIIFSNIINALSKMCYTYEMYVVLFYFVNKVCGIRISEYVLSKYFFRNGLVLKTVEEEEKEEEEEEEDEKEEEEDKEKEKEEEKEEEKDKEEEDEKDKEKEKEEEIQKKVKKEIQKKVKKENQKKVKKENQYEEKKKGGANKILPFYIWRSFLKNIQFNVKDQHMLNSLVPVNIIKIMNGLIFYKIMDKKFIESIMSKIEKAYVCKGSEVNFSRNRKNNYSNNNESSEKIDVYNKTYEIKKNKNMYKKISSNDKYMFKNEKEKFNFICLNTLLNYMSYTNDIQYYNIKVHLIKMIKNIIIKDEKKIDVRLLCSIFISYTRLNIYDKILFYNIYKKLQTQKLNFGNIISILSYMNKTAIYDKHILFTCCKDIFKKINDKNIIQNNQLSHLIHFLFILTSISQLFLFNKFHIVLSYIFRILYYIYVYINNQLIITKKKKKNQSFQHVNINISSVITTPLPKNFISMFDISLNILYHFFLLIPLHNHKNVIECVNISHLNILNSLLSYKYKHKYHVAPTPSDIQRSVLNIVNKMLLGHGNIKVSYEYKMHNMPYQIDILIMKGV</sequence>
<dbReference type="GO" id="GO:2000779">
    <property type="term" value="P:regulation of double-strand break repair"/>
    <property type="evidence" value="ECO:0007669"/>
    <property type="project" value="TreeGrafter"/>
</dbReference>
<dbReference type="GO" id="GO:0003677">
    <property type="term" value="F:DNA binding"/>
    <property type="evidence" value="ECO:0007669"/>
    <property type="project" value="InterPro"/>
</dbReference>
<keyword evidence="2" id="KW-1133">Transmembrane helix</keyword>
<keyword evidence="2" id="KW-0812">Transmembrane</keyword>
<protein>
    <submittedName>
        <fullName evidence="3">Uncharacterized protein</fullName>
    </submittedName>
</protein>
<feature type="compositionally biased region" description="Acidic residues" evidence="1">
    <location>
        <begin position="868"/>
        <end position="907"/>
    </location>
</feature>
<dbReference type="GO" id="GO:0042393">
    <property type="term" value="F:histone binding"/>
    <property type="evidence" value="ECO:0007669"/>
    <property type="project" value="TreeGrafter"/>
</dbReference>
<accession>A0A024VDV1</accession>
<dbReference type="OrthoDB" id="371137at2759"/>
<feature type="region of interest" description="Disordered" evidence="1">
    <location>
        <begin position="868"/>
        <end position="914"/>
    </location>
</feature>
<feature type="transmembrane region" description="Helical" evidence="2">
    <location>
        <begin position="1222"/>
        <end position="1243"/>
    </location>
</feature>
<evidence type="ECO:0000256" key="2">
    <source>
        <dbReference type="SAM" id="Phobius"/>
    </source>
</evidence>
<keyword evidence="2" id="KW-0472">Membrane</keyword>
<dbReference type="EMBL" id="KI925012">
    <property type="protein sequence ID" value="ETW20752.1"/>
    <property type="molecule type" value="Genomic_DNA"/>
</dbReference>
<dbReference type="InterPro" id="IPR044198">
    <property type="entry name" value="DEK"/>
</dbReference>
<dbReference type="Proteomes" id="UP000030690">
    <property type="component" value="Unassembled WGS sequence"/>
</dbReference>
<proteinExistence type="predicted"/>
<reference evidence="3 4" key="1">
    <citation type="submission" date="2013-02" db="EMBL/GenBank/DDBJ databases">
        <title>The Genome Annotation of Plasmodium falciparum Vietnam Oak-Knoll (FVO).</title>
        <authorList>
            <consortium name="The Broad Institute Genome Sequencing Platform"/>
            <consortium name="The Broad Institute Genome Sequencing Center for Infectious Disease"/>
            <person name="Neafsey D."/>
            <person name="Hoffman S."/>
            <person name="Volkman S."/>
            <person name="Rosenthal P."/>
            <person name="Walker B."/>
            <person name="Young S.K."/>
            <person name="Zeng Q."/>
            <person name="Gargeya S."/>
            <person name="Fitzgerald M."/>
            <person name="Haas B."/>
            <person name="Abouelleil A."/>
            <person name="Allen A.W."/>
            <person name="Alvarado L."/>
            <person name="Arachchi H.M."/>
            <person name="Berlin A.M."/>
            <person name="Chapman S.B."/>
            <person name="Gainer-Dewar J."/>
            <person name="Goldberg J."/>
            <person name="Griggs A."/>
            <person name="Gujja S."/>
            <person name="Hansen M."/>
            <person name="Howarth C."/>
            <person name="Imamovic A."/>
            <person name="Ireland A."/>
            <person name="Larimer J."/>
            <person name="McCowan C."/>
            <person name="Murphy C."/>
            <person name="Pearson M."/>
            <person name="Poon T.W."/>
            <person name="Priest M."/>
            <person name="Roberts A."/>
            <person name="Saif S."/>
            <person name="Shea T."/>
            <person name="Sisk P."/>
            <person name="Sykes S."/>
            <person name="Wortman J."/>
            <person name="Nusbaum C."/>
            <person name="Birren B."/>
        </authorList>
    </citation>
    <scope>NUCLEOTIDE SEQUENCE [LARGE SCALE GENOMIC DNA]</scope>
    <source>
        <strain evidence="4">Vietnam Oak-Knoll (FVO)</strain>
    </source>
</reference>
<name>A0A024VDV1_PLAFA</name>
<organism evidence="3 4">
    <name type="scientific">Plasmodium falciparum Vietnam Oak-Knoll</name>
    <name type="common">FVO</name>
    <dbReference type="NCBI Taxonomy" id="1036723"/>
    <lineage>
        <taxon>Eukaryota</taxon>
        <taxon>Sar</taxon>
        <taxon>Alveolata</taxon>
        <taxon>Apicomplexa</taxon>
        <taxon>Aconoidasida</taxon>
        <taxon>Haemosporida</taxon>
        <taxon>Plasmodiidae</taxon>
        <taxon>Plasmodium</taxon>
        <taxon>Plasmodium (Laverania)</taxon>
    </lineage>
</organism>
<gene>
    <name evidence="3" type="ORF">PFFVO_00307</name>
</gene>
<feature type="compositionally biased region" description="Acidic residues" evidence="1">
    <location>
        <begin position="541"/>
        <end position="566"/>
    </location>
</feature>
<dbReference type="PANTHER" id="PTHR13468">
    <property type="entry name" value="DEK PROTEIN"/>
    <property type="match status" value="1"/>
</dbReference>
<feature type="region of interest" description="Disordered" evidence="1">
    <location>
        <begin position="539"/>
        <end position="569"/>
    </location>
</feature>
<reference evidence="3 4" key="2">
    <citation type="submission" date="2013-02" db="EMBL/GenBank/DDBJ databases">
        <title>The Genome Sequence of Plasmodium falciparum Vietnam Oak-Knoll (FVO).</title>
        <authorList>
            <consortium name="The Broad Institute Genome Sequencing Platform"/>
            <consortium name="The Broad Institute Genome Sequencing Center for Infectious Disease"/>
            <person name="Neafsey D."/>
            <person name="Cheeseman I."/>
            <person name="Volkman S."/>
            <person name="Adams J."/>
            <person name="Walker B."/>
            <person name="Young S.K."/>
            <person name="Zeng Q."/>
            <person name="Gargeya S."/>
            <person name="Fitzgerald M."/>
            <person name="Haas B."/>
            <person name="Abouelleil A."/>
            <person name="Alvarado L."/>
            <person name="Arachchi H.M."/>
            <person name="Berlin A.M."/>
            <person name="Chapman S.B."/>
            <person name="Dewar J."/>
            <person name="Goldberg J."/>
            <person name="Griggs A."/>
            <person name="Gujja S."/>
            <person name="Hansen M."/>
            <person name="Howarth C."/>
            <person name="Imamovic A."/>
            <person name="Larimer J."/>
            <person name="McCowan C."/>
            <person name="Murphy C."/>
            <person name="Neiman D."/>
            <person name="Pearson M."/>
            <person name="Priest M."/>
            <person name="Roberts A."/>
            <person name="Saif S."/>
            <person name="Shea T."/>
            <person name="Sisk P."/>
            <person name="Sykes S."/>
            <person name="Wortman J."/>
            <person name="Nusbaum C."/>
            <person name="Birren B."/>
        </authorList>
    </citation>
    <scope>NUCLEOTIDE SEQUENCE [LARGE SCALE GENOMIC DNA]</scope>
    <source>
        <strain evidence="4">Vietnam Oak-Knoll (FVO)</strain>
    </source>
</reference>
<evidence type="ECO:0000256" key="1">
    <source>
        <dbReference type="SAM" id="MobiDB-lite"/>
    </source>
</evidence>